<gene>
    <name evidence="1" type="ORF">E2C01_044295</name>
</gene>
<organism evidence="1 2">
    <name type="scientific">Portunus trituberculatus</name>
    <name type="common">Swimming crab</name>
    <name type="synonym">Neptunus trituberculatus</name>
    <dbReference type="NCBI Taxonomy" id="210409"/>
    <lineage>
        <taxon>Eukaryota</taxon>
        <taxon>Metazoa</taxon>
        <taxon>Ecdysozoa</taxon>
        <taxon>Arthropoda</taxon>
        <taxon>Crustacea</taxon>
        <taxon>Multicrustacea</taxon>
        <taxon>Malacostraca</taxon>
        <taxon>Eumalacostraca</taxon>
        <taxon>Eucarida</taxon>
        <taxon>Decapoda</taxon>
        <taxon>Pleocyemata</taxon>
        <taxon>Brachyura</taxon>
        <taxon>Eubrachyura</taxon>
        <taxon>Portunoidea</taxon>
        <taxon>Portunidae</taxon>
        <taxon>Portuninae</taxon>
        <taxon>Portunus</taxon>
    </lineage>
</organism>
<protein>
    <submittedName>
        <fullName evidence="1">Uncharacterized protein</fullName>
    </submittedName>
</protein>
<sequence length="89" mass="10187">MEILNTLQIVLTFMGEDQLQPAHLPNYFCIQATSGVRLHPTHQTTSLPRLAPPATRERRQVIISRQITLTFLKLTIGREKKSKQTTFTN</sequence>
<accession>A0A5B7FY15</accession>
<reference evidence="1 2" key="1">
    <citation type="submission" date="2019-05" db="EMBL/GenBank/DDBJ databases">
        <title>Another draft genome of Portunus trituberculatus and its Hox gene families provides insights of decapod evolution.</title>
        <authorList>
            <person name="Jeong J.-H."/>
            <person name="Song I."/>
            <person name="Kim S."/>
            <person name="Choi T."/>
            <person name="Kim D."/>
            <person name="Ryu S."/>
            <person name="Kim W."/>
        </authorList>
    </citation>
    <scope>NUCLEOTIDE SEQUENCE [LARGE SCALE GENOMIC DNA]</scope>
    <source>
        <tissue evidence="1">Muscle</tissue>
    </source>
</reference>
<evidence type="ECO:0000313" key="2">
    <source>
        <dbReference type="Proteomes" id="UP000324222"/>
    </source>
</evidence>
<name>A0A5B7FY15_PORTR</name>
<comment type="caution">
    <text evidence="1">The sequence shown here is derived from an EMBL/GenBank/DDBJ whole genome shotgun (WGS) entry which is preliminary data.</text>
</comment>
<keyword evidence="2" id="KW-1185">Reference proteome</keyword>
<dbReference type="Proteomes" id="UP000324222">
    <property type="component" value="Unassembled WGS sequence"/>
</dbReference>
<dbReference type="EMBL" id="VSRR010009523">
    <property type="protein sequence ID" value="MPC50466.1"/>
    <property type="molecule type" value="Genomic_DNA"/>
</dbReference>
<dbReference type="AlphaFoldDB" id="A0A5B7FY15"/>
<evidence type="ECO:0000313" key="1">
    <source>
        <dbReference type="EMBL" id="MPC50466.1"/>
    </source>
</evidence>
<proteinExistence type="predicted"/>